<organism evidence="1 2">
    <name type="scientific">Sphingobium terrigena</name>
    <dbReference type="NCBI Taxonomy" id="2304063"/>
    <lineage>
        <taxon>Bacteria</taxon>
        <taxon>Pseudomonadati</taxon>
        <taxon>Pseudomonadota</taxon>
        <taxon>Alphaproteobacteria</taxon>
        <taxon>Sphingomonadales</taxon>
        <taxon>Sphingomonadaceae</taxon>
        <taxon>Sphingobium</taxon>
    </lineage>
</organism>
<reference evidence="1 2" key="1">
    <citation type="submission" date="2018-08" db="EMBL/GenBank/DDBJ databases">
        <title>Sphingobium sp. EO9.</title>
        <authorList>
            <person name="Park Y."/>
            <person name="Kim K.H."/>
            <person name="Jeon C.O."/>
        </authorList>
    </citation>
    <scope>NUCLEOTIDE SEQUENCE [LARGE SCALE GENOMIC DNA]</scope>
    <source>
        <strain evidence="1 2">EO9</strain>
    </source>
</reference>
<dbReference type="Proteomes" id="UP000283469">
    <property type="component" value="Unassembled WGS sequence"/>
</dbReference>
<comment type="caution">
    <text evidence="1">The sequence shown here is derived from an EMBL/GenBank/DDBJ whole genome shotgun (WGS) entry which is preliminary data.</text>
</comment>
<protein>
    <submittedName>
        <fullName evidence="1">Uncharacterized protein</fullName>
    </submittedName>
</protein>
<sequence>MLGLRWYEAKAGFWSGCGMPYFMLQAVEYTGDRMVSLDFGTRQFVIEGCGLDVLARRIKEGSALAVVEYAPAVWPQRPERPIVTAIRRMNSRDIPG</sequence>
<proteinExistence type="predicted"/>
<accession>A0A418YTN3</accession>
<gene>
    <name evidence="1" type="ORF">D0Z70_08270</name>
</gene>
<dbReference type="AlphaFoldDB" id="A0A418YTN3"/>
<keyword evidence="2" id="KW-1185">Reference proteome</keyword>
<evidence type="ECO:0000313" key="2">
    <source>
        <dbReference type="Proteomes" id="UP000283469"/>
    </source>
</evidence>
<evidence type="ECO:0000313" key="1">
    <source>
        <dbReference type="EMBL" id="RJG55395.1"/>
    </source>
</evidence>
<dbReference type="EMBL" id="QVRA01000006">
    <property type="protein sequence ID" value="RJG55395.1"/>
    <property type="molecule type" value="Genomic_DNA"/>
</dbReference>
<name>A0A418YTN3_9SPHN</name>